<dbReference type="EMBL" id="BMJO01000010">
    <property type="protein sequence ID" value="GGE70468.1"/>
    <property type="molecule type" value="Genomic_DNA"/>
</dbReference>
<dbReference type="RefSeq" id="WP_132536300.1">
    <property type="nucleotide sequence ID" value="NZ_BMJO01000010.1"/>
</dbReference>
<reference evidence="1" key="4">
    <citation type="submission" date="2024-05" db="EMBL/GenBank/DDBJ databases">
        <authorList>
            <person name="Sun Q."/>
            <person name="Zhou Y."/>
        </authorList>
    </citation>
    <scope>NUCLEOTIDE SEQUENCE</scope>
    <source>
        <strain evidence="1">CGMCC 1.15644</strain>
    </source>
</reference>
<comment type="caution">
    <text evidence="2">The sequence shown here is derived from an EMBL/GenBank/DDBJ whole genome shotgun (WGS) entry which is preliminary data.</text>
</comment>
<dbReference type="AlphaFoldDB" id="A0A4R2H2C9"/>
<dbReference type="Proteomes" id="UP000622648">
    <property type="component" value="Unassembled WGS sequence"/>
</dbReference>
<organism evidence="2 3">
    <name type="scientific">Pedobacter psychrotolerans</name>
    <dbReference type="NCBI Taxonomy" id="1843235"/>
    <lineage>
        <taxon>Bacteria</taxon>
        <taxon>Pseudomonadati</taxon>
        <taxon>Bacteroidota</taxon>
        <taxon>Sphingobacteriia</taxon>
        <taxon>Sphingobacteriales</taxon>
        <taxon>Sphingobacteriaceae</taxon>
        <taxon>Pedobacter</taxon>
    </lineage>
</organism>
<gene>
    <name evidence="2" type="ORF">EV200_11189</name>
    <name evidence="1" type="ORF">GCM10011413_41460</name>
</gene>
<protein>
    <recommendedName>
        <fullName evidence="5">Lipoprotein</fullName>
    </recommendedName>
</protein>
<evidence type="ECO:0000313" key="1">
    <source>
        <dbReference type="EMBL" id="GGE70468.1"/>
    </source>
</evidence>
<evidence type="ECO:0000313" key="2">
    <source>
        <dbReference type="EMBL" id="TCO18751.1"/>
    </source>
</evidence>
<evidence type="ECO:0000313" key="4">
    <source>
        <dbReference type="Proteomes" id="UP000622648"/>
    </source>
</evidence>
<evidence type="ECO:0000313" key="3">
    <source>
        <dbReference type="Proteomes" id="UP000295684"/>
    </source>
</evidence>
<evidence type="ECO:0008006" key="5">
    <source>
        <dbReference type="Google" id="ProtNLM"/>
    </source>
</evidence>
<dbReference type="Proteomes" id="UP000295684">
    <property type="component" value="Unassembled WGS sequence"/>
</dbReference>
<name>A0A4R2H2C9_9SPHI</name>
<keyword evidence="4" id="KW-1185">Reference proteome</keyword>
<dbReference type="OrthoDB" id="1070159at2"/>
<reference evidence="2 3" key="3">
    <citation type="submission" date="2019-03" db="EMBL/GenBank/DDBJ databases">
        <title>Genomic Encyclopedia of Type Strains, Phase IV (KMG-IV): sequencing the most valuable type-strain genomes for metagenomic binning, comparative biology and taxonomic classification.</title>
        <authorList>
            <person name="Goeker M."/>
        </authorList>
    </citation>
    <scope>NUCLEOTIDE SEQUENCE [LARGE SCALE GENOMIC DNA]</scope>
    <source>
        <strain evidence="2 3">DSM 103236</strain>
    </source>
</reference>
<reference evidence="4" key="2">
    <citation type="journal article" date="2019" name="Int. J. Syst. Evol. Microbiol.">
        <title>The Global Catalogue of Microorganisms (GCM) 10K type strain sequencing project: providing services to taxonomists for standard genome sequencing and annotation.</title>
        <authorList>
            <consortium name="The Broad Institute Genomics Platform"/>
            <consortium name="The Broad Institute Genome Sequencing Center for Infectious Disease"/>
            <person name="Wu L."/>
            <person name="Ma J."/>
        </authorList>
    </citation>
    <scope>NUCLEOTIDE SEQUENCE [LARGE SCALE GENOMIC DNA]</scope>
    <source>
        <strain evidence="4">CGMCC 1.15644</strain>
    </source>
</reference>
<reference evidence="1" key="1">
    <citation type="journal article" date="2014" name="Int. J. Syst. Evol. Microbiol.">
        <title>Complete genome of a new Firmicutes species belonging to the dominant human colonic microbiota ('Ruminococcus bicirculans') reveals two chromosomes and a selective capacity to utilize plant glucans.</title>
        <authorList>
            <consortium name="NISC Comparative Sequencing Program"/>
            <person name="Wegmann U."/>
            <person name="Louis P."/>
            <person name="Goesmann A."/>
            <person name="Henrissat B."/>
            <person name="Duncan S.H."/>
            <person name="Flint H.J."/>
        </authorList>
    </citation>
    <scope>NUCLEOTIDE SEQUENCE</scope>
    <source>
        <strain evidence="1">CGMCC 1.15644</strain>
    </source>
</reference>
<proteinExistence type="predicted"/>
<accession>A0A4R2H2C9</accession>
<dbReference type="EMBL" id="SLWO01000011">
    <property type="protein sequence ID" value="TCO18751.1"/>
    <property type="molecule type" value="Genomic_DNA"/>
</dbReference>
<dbReference type="PROSITE" id="PS51257">
    <property type="entry name" value="PROKAR_LIPOPROTEIN"/>
    <property type="match status" value="1"/>
</dbReference>
<sequence>MKKNAYILLIAFTLFFACKQVKVQNVDLKKPIDAQILTMRNNNKSDSLKLDLCSFIPLKWDSLVVVTGYTTSKTLKAFNFENQNVVGQFIDMVPENSIILLYIKSNNIVGYSDLPSPLLDFGRISYHRKLGFTIMHENECDNLLIRKYIKNGKTYFKFDNQL</sequence>